<organism evidence="7">
    <name type="scientific">hydrothermal vent metagenome</name>
    <dbReference type="NCBI Taxonomy" id="652676"/>
    <lineage>
        <taxon>unclassified sequences</taxon>
        <taxon>metagenomes</taxon>
        <taxon>ecological metagenomes</taxon>
    </lineage>
</organism>
<dbReference type="Pfam" id="PF03734">
    <property type="entry name" value="YkuD"/>
    <property type="match status" value="1"/>
</dbReference>
<dbReference type="GO" id="GO:0008360">
    <property type="term" value="P:regulation of cell shape"/>
    <property type="evidence" value="ECO:0007669"/>
    <property type="project" value="UniProtKB-KW"/>
</dbReference>
<dbReference type="GO" id="GO:0071555">
    <property type="term" value="P:cell wall organization"/>
    <property type="evidence" value="ECO:0007669"/>
    <property type="project" value="UniProtKB-KW"/>
</dbReference>
<keyword evidence="2" id="KW-0808">Transferase</keyword>
<dbReference type="InterPro" id="IPR005490">
    <property type="entry name" value="LD_TPept_cat_dom"/>
</dbReference>
<dbReference type="Gene3D" id="1.10.101.10">
    <property type="entry name" value="PGBD-like superfamily/PGBD"/>
    <property type="match status" value="1"/>
</dbReference>
<dbReference type="PANTHER" id="PTHR41533:SF2">
    <property type="entry name" value="BLR7131 PROTEIN"/>
    <property type="match status" value="1"/>
</dbReference>
<evidence type="ECO:0000256" key="4">
    <source>
        <dbReference type="ARBA" id="ARBA00022984"/>
    </source>
</evidence>
<dbReference type="SUPFAM" id="SSF141523">
    <property type="entry name" value="L,D-transpeptidase catalytic domain-like"/>
    <property type="match status" value="1"/>
</dbReference>
<reference evidence="7" key="1">
    <citation type="submission" date="2016-10" db="EMBL/GenBank/DDBJ databases">
        <authorList>
            <person name="de Groot N.N."/>
        </authorList>
    </citation>
    <scope>NUCLEOTIDE SEQUENCE</scope>
</reference>
<comment type="pathway">
    <text evidence="1">Cell wall biogenesis; peptidoglycan biosynthesis.</text>
</comment>
<dbReference type="SUPFAM" id="SSF47090">
    <property type="entry name" value="PGBD-like"/>
    <property type="match status" value="1"/>
</dbReference>
<feature type="domain" description="L,D-TPase catalytic" evidence="6">
    <location>
        <begin position="305"/>
        <end position="487"/>
    </location>
</feature>
<dbReference type="AlphaFoldDB" id="A0A1W1CPD4"/>
<dbReference type="PANTHER" id="PTHR41533">
    <property type="entry name" value="L,D-TRANSPEPTIDASE HI_1667-RELATED"/>
    <property type="match status" value="1"/>
</dbReference>
<dbReference type="InterPro" id="IPR036365">
    <property type="entry name" value="PGBD-like_sf"/>
</dbReference>
<evidence type="ECO:0000259" key="6">
    <source>
        <dbReference type="PROSITE" id="PS52029"/>
    </source>
</evidence>
<sequence>MKLVFFFSLMLSMLYSTELDNQLNSTLNNASYELAQDTKEQSRIRSLYKMNENQALWIGHARNLNALKEALQNPKFNYKYKDFYQSQMEQYLYLLHNQMDLNKNTQKLVKLDILLTRAYLALTDFIVKSDIDWDMVQTKLANLKEEKDITANWEMVRKQSPSVSKLFLALKKEDIKGFLNSLIPLPKLHNDLIEALNFYQSIGSLPRIKYGKDLKLGDQYAYISDVKKRLIRTGDMLNRNNTNDIFDEELKRALYNYKERFKLPQNGLIDKITVYYMNKPTQLQIQSIITNLDKLRVFPNRFPKEYIRVNLADFSTDYMKNGNSILHLSTVVGRDTRPTPIFSTYMRYLVLNPTWTIPENLVRRDLTIALSEDPNYLTEHNIHVFKGWNTKKEIENFTPEMLLPYQDEEKGHIPYRFVQYPGDDNALGRIKFMFPNKYSVYLHDTDNKSLFERRYLVYSSGCMRIEHPFQLLEVLKSRLKHRDIALIEKYRDTLETKQINFTKKLPVQTTYFTVFKHNGSFYFRKDIYGYDAIIEESQKDNDNNLY</sequence>
<dbReference type="GO" id="GO:0016740">
    <property type="term" value="F:transferase activity"/>
    <property type="evidence" value="ECO:0007669"/>
    <property type="project" value="UniProtKB-KW"/>
</dbReference>
<dbReference type="UniPathway" id="UPA00219"/>
<name>A0A1W1CPD4_9ZZZZ</name>
<dbReference type="InterPro" id="IPR036366">
    <property type="entry name" value="PGBDSf"/>
</dbReference>
<dbReference type="GO" id="GO:0009252">
    <property type="term" value="P:peptidoglycan biosynthetic process"/>
    <property type="evidence" value="ECO:0007669"/>
    <property type="project" value="UniProtKB-UniPathway"/>
</dbReference>
<keyword evidence="5" id="KW-0961">Cell wall biogenesis/degradation</keyword>
<evidence type="ECO:0000256" key="1">
    <source>
        <dbReference type="ARBA" id="ARBA00004752"/>
    </source>
</evidence>
<dbReference type="InterPro" id="IPR038063">
    <property type="entry name" value="Transpep_catalytic_dom"/>
</dbReference>
<accession>A0A1W1CPD4</accession>
<keyword evidence="4" id="KW-0573">Peptidoglycan synthesis</keyword>
<dbReference type="PROSITE" id="PS52029">
    <property type="entry name" value="LD_TPASE"/>
    <property type="match status" value="1"/>
</dbReference>
<evidence type="ECO:0000313" key="7">
    <source>
        <dbReference type="EMBL" id="SFV67511.1"/>
    </source>
</evidence>
<evidence type="ECO:0000256" key="2">
    <source>
        <dbReference type="ARBA" id="ARBA00022679"/>
    </source>
</evidence>
<proteinExistence type="predicted"/>
<dbReference type="InterPro" id="IPR052905">
    <property type="entry name" value="LD-transpeptidase_YkuD-like"/>
</dbReference>
<dbReference type="InterPro" id="IPR045380">
    <property type="entry name" value="LD_TPept_scaffold_dom"/>
</dbReference>
<dbReference type="CDD" id="cd16913">
    <property type="entry name" value="YkuD_like"/>
    <property type="match status" value="1"/>
</dbReference>
<dbReference type="Pfam" id="PF20142">
    <property type="entry name" value="Scaffold"/>
    <property type="match status" value="1"/>
</dbReference>
<evidence type="ECO:0000256" key="3">
    <source>
        <dbReference type="ARBA" id="ARBA00022960"/>
    </source>
</evidence>
<protein>
    <submittedName>
        <fullName evidence="7">Peptidoglycan-binding domain 1</fullName>
    </submittedName>
</protein>
<dbReference type="EMBL" id="FPHN01000227">
    <property type="protein sequence ID" value="SFV67511.1"/>
    <property type="molecule type" value="Genomic_DNA"/>
</dbReference>
<evidence type="ECO:0000256" key="5">
    <source>
        <dbReference type="ARBA" id="ARBA00023316"/>
    </source>
</evidence>
<dbReference type="Gene3D" id="2.40.440.10">
    <property type="entry name" value="L,D-transpeptidase catalytic domain-like"/>
    <property type="match status" value="1"/>
</dbReference>
<keyword evidence="3" id="KW-0133">Cell shape</keyword>
<gene>
    <name evidence="7" type="ORF">MNB_SV-14-169</name>
</gene>